<evidence type="ECO:0000256" key="1">
    <source>
        <dbReference type="SAM" id="Coils"/>
    </source>
</evidence>
<dbReference type="RefSeq" id="WP_024099669.1">
    <property type="nucleotide sequence ID" value="NZ_CP010730.1"/>
</dbReference>
<dbReference type="SUPFAM" id="SSF101082">
    <property type="entry name" value="Typo IV secretion system protein TraC"/>
    <property type="match status" value="1"/>
</dbReference>
<feature type="signal peptide" evidence="2">
    <location>
        <begin position="1"/>
        <end position="22"/>
    </location>
</feature>
<gene>
    <name evidence="3" type="ORF">PhaeoP88_04455</name>
</gene>
<dbReference type="GeneID" id="31848663"/>
<geneLocation type="plasmid" evidence="4">
    <name>pp88_e</name>
</geneLocation>
<evidence type="ECO:0000256" key="2">
    <source>
        <dbReference type="SAM" id="SignalP"/>
    </source>
</evidence>
<organism evidence="3 4">
    <name type="scientific">Phaeobacter inhibens</name>
    <dbReference type="NCBI Taxonomy" id="221822"/>
    <lineage>
        <taxon>Bacteria</taxon>
        <taxon>Pseudomonadati</taxon>
        <taxon>Pseudomonadota</taxon>
        <taxon>Alphaproteobacteria</taxon>
        <taxon>Rhodobacterales</taxon>
        <taxon>Roseobacteraceae</taxon>
        <taxon>Phaeobacter</taxon>
    </lineage>
</organism>
<proteinExistence type="predicted"/>
<sequence length="270" mass="28361" precursor="true">MKLKPFLCAALVAAGMNGTIGAAPVYAQGVPVIDGSNLAKNIEQLQQALADAERQLQQIEQLQEQIQQLTDINGLLENVLGSITGLNEIGNLYNSVEDIRSRAEKITDLSGFMDSLAIGDFDGLLDSLLDGEVTMGDKMAAEAVQDTLSGAGFTPETLSGLSSSDNVSDGTIAQTAAANATAMAAAQLSYEEAGQSIERTSGLVDEIGSADTLKESVDLNTRMAAETNYMLGQMWRLNAAQGLASGQNGINWAAEQAKERAFFDFSGAAE</sequence>
<name>A0A2I7KGP5_9RHOB</name>
<evidence type="ECO:0000313" key="3">
    <source>
        <dbReference type="EMBL" id="AUR01767.1"/>
    </source>
</evidence>
<evidence type="ECO:0000313" key="4">
    <source>
        <dbReference type="Proteomes" id="UP000236447"/>
    </source>
</evidence>
<dbReference type="EMBL" id="CP010730">
    <property type="protein sequence ID" value="AUR01767.1"/>
    <property type="molecule type" value="Genomic_DNA"/>
</dbReference>
<keyword evidence="1" id="KW-0175">Coiled coil</keyword>
<accession>A0A2I7KGP5</accession>
<dbReference type="Gene3D" id="1.20.58.430">
    <property type="entry name" value="Type IV secretion system, VirB5-domain"/>
    <property type="match status" value="1"/>
</dbReference>
<feature type="coiled-coil region" evidence="1">
    <location>
        <begin position="35"/>
        <end position="79"/>
    </location>
</feature>
<reference evidence="3 4" key="1">
    <citation type="journal article" date="2017" name="Front. Microbiol.">
        <title>Phaeobacter piscinae sp. nov., a species of the Roseobacter group and potential aquaculture probiont.</title>
        <authorList>
            <person name="Sonnenschein E.C."/>
            <person name="Phippen C.B.W."/>
            <person name="Nielsen K.F."/>
            <person name="Mateiu R.V."/>
            <person name="Melchiorsen J."/>
            <person name="Gram L."/>
            <person name="Overmann J."/>
            <person name="Freese H.M."/>
        </authorList>
    </citation>
    <scope>NUCLEOTIDE SEQUENCE [LARGE SCALE GENOMIC DNA]</scope>
    <source>
        <strain evidence="3 4">P88</strain>
        <plasmid evidence="3">pP88_e</plasmid>
    </source>
</reference>
<dbReference type="InterPro" id="IPR014158">
    <property type="entry name" value="T4SS_VirB5"/>
</dbReference>
<protein>
    <submittedName>
        <fullName evidence="3">Type IV secretion system protein</fullName>
    </submittedName>
</protein>
<dbReference type="Proteomes" id="UP000236447">
    <property type="component" value="Plasmid pP88_e"/>
</dbReference>
<keyword evidence="2" id="KW-0732">Signal</keyword>
<reference evidence="3 4" key="2">
    <citation type="journal article" date="2017" name="Genome Biol. Evol.">
        <title>Trajectories and Drivers of Genome Evolution in Surface-Associated Marine Phaeobacter.</title>
        <authorList>
            <person name="Freese H.M."/>
            <person name="Sikorski J."/>
            <person name="Bunk B."/>
            <person name="Scheuner C."/>
            <person name="Meier-Kolthoff J.P."/>
            <person name="Sproer C."/>
            <person name="Gram L."/>
            <person name="Overmann J."/>
        </authorList>
    </citation>
    <scope>NUCLEOTIDE SEQUENCE [LARGE SCALE GENOMIC DNA]</scope>
    <source>
        <strain evidence="3 4">P88</strain>
        <plasmid evidence="3">pP88_e</plasmid>
    </source>
</reference>
<keyword evidence="3" id="KW-0614">Plasmid</keyword>
<dbReference type="InterPro" id="IPR023220">
    <property type="entry name" value="T4SS_VirB5-domain"/>
</dbReference>
<feature type="chain" id="PRO_5014412362" evidence="2">
    <location>
        <begin position="23"/>
        <end position="270"/>
    </location>
</feature>
<dbReference type="Pfam" id="PF07996">
    <property type="entry name" value="T4SS"/>
    <property type="match status" value="1"/>
</dbReference>
<dbReference type="AlphaFoldDB" id="A0A2I7KGP5"/>